<dbReference type="GO" id="GO:0005886">
    <property type="term" value="C:plasma membrane"/>
    <property type="evidence" value="ECO:0007669"/>
    <property type="project" value="UniProtKB-SubCell"/>
</dbReference>
<keyword evidence="6" id="KW-0813">Transport</keyword>
<feature type="transmembrane region" description="Helical" evidence="7">
    <location>
        <begin position="120"/>
        <end position="143"/>
    </location>
</feature>
<evidence type="ECO:0000313" key="10">
    <source>
        <dbReference type="Proteomes" id="UP000502297"/>
    </source>
</evidence>
<gene>
    <name evidence="9" type="ORF">G8E00_04300</name>
</gene>
<comment type="similarity">
    <text evidence="6">Belongs to the exbB/tolQ family.</text>
</comment>
<sequence length="167" mass="19115">MQILELESLIYQASKLFLWPVMLLIFLTLIFSLISLGSFVIESILRTSKHYNSVLIKYATQNQLKTSTDDLELWIIKRLEWLRIVSRTAPMLGLIATMIPMGPALLALSSGQAEQVGQNMVVAFSSVILSLVSASICFYILVIRRRWLLEELREYEKEFDSFHQGEA</sequence>
<dbReference type="Pfam" id="PF01618">
    <property type="entry name" value="MotA_ExbB"/>
    <property type="match status" value="1"/>
</dbReference>
<dbReference type="EMBL" id="CP049801">
    <property type="protein sequence ID" value="QIO05239.1"/>
    <property type="molecule type" value="Genomic_DNA"/>
</dbReference>
<evidence type="ECO:0000256" key="6">
    <source>
        <dbReference type="RuleBase" id="RU004057"/>
    </source>
</evidence>
<keyword evidence="6" id="KW-0653">Protein transport</keyword>
<dbReference type="InterPro" id="IPR002898">
    <property type="entry name" value="MotA_ExbB_proton_chnl"/>
</dbReference>
<evidence type="ECO:0000256" key="7">
    <source>
        <dbReference type="SAM" id="Phobius"/>
    </source>
</evidence>
<dbReference type="GO" id="GO:0015031">
    <property type="term" value="P:protein transport"/>
    <property type="evidence" value="ECO:0007669"/>
    <property type="project" value="UniProtKB-KW"/>
</dbReference>
<reference evidence="9 10" key="1">
    <citation type="submission" date="2020-03" db="EMBL/GenBank/DDBJ databases">
        <authorList>
            <person name="Zhu W."/>
        </authorList>
    </citation>
    <scope>NUCLEOTIDE SEQUENCE [LARGE SCALE GENOMIC DNA]</scope>
    <source>
        <strain evidence="9 10">323-1</strain>
    </source>
</reference>
<feature type="transmembrane region" description="Helical" evidence="7">
    <location>
        <begin position="16"/>
        <end position="41"/>
    </location>
</feature>
<evidence type="ECO:0000256" key="1">
    <source>
        <dbReference type="ARBA" id="ARBA00004651"/>
    </source>
</evidence>
<name>A0A6G8RTE6_9GAMM</name>
<accession>A0A6G8RTE6</accession>
<feature type="domain" description="MotA/TolQ/ExbB proton channel" evidence="8">
    <location>
        <begin position="55"/>
        <end position="141"/>
    </location>
</feature>
<keyword evidence="3 7" id="KW-0812">Transmembrane</keyword>
<evidence type="ECO:0000259" key="8">
    <source>
        <dbReference type="Pfam" id="PF01618"/>
    </source>
</evidence>
<keyword evidence="2" id="KW-1003">Cell membrane</keyword>
<evidence type="ECO:0000256" key="2">
    <source>
        <dbReference type="ARBA" id="ARBA00022475"/>
    </source>
</evidence>
<feature type="transmembrane region" description="Helical" evidence="7">
    <location>
        <begin position="88"/>
        <end position="108"/>
    </location>
</feature>
<keyword evidence="5 7" id="KW-0472">Membrane</keyword>
<evidence type="ECO:0000313" key="9">
    <source>
        <dbReference type="EMBL" id="QIO05239.1"/>
    </source>
</evidence>
<proteinExistence type="inferred from homology"/>
<keyword evidence="10" id="KW-1185">Reference proteome</keyword>
<evidence type="ECO:0000256" key="4">
    <source>
        <dbReference type="ARBA" id="ARBA00022989"/>
    </source>
</evidence>
<dbReference type="Proteomes" id="UP000502297">
    <property type="component" value="Chromosome"/>
</dbReference>
<dbReference type="AlphaFoldDB" id="A0A6G8RTE6"/>
<organism evidence="9 10">
    <name type="scientific">Acinetobacter shaoyimingii</name>
    <dbReference type="NCBI Taxonomy" id="2715164"/>
    <lineage>
        <taxon>Bacteria</taxon>
        <taxon>Pseudomonadati</taxon>
        <taxon>Pseudomonadota</taxon>
        <taxon>Gammaproteobacteria</taxon>
        <taxon>Moraxellales</taxon>
        <taxon>Moraxellaceae</taxon>
        <taxon>Acinetobacter</taxon>
    </lineage>
</organism>
<evidence type="ECO:0000256" key="5">
    <source>
        <dbReference type="ARBA" id="ARBA00023136"/>
    </source>
</evidence>
<comment type="subcellular location">
    <subcellularLocation>
        <location evidence="1">Cell membrane</location>
        <topology evidence="1">Multi-pass membrane protein</topology>
    </subcellularLocation>
    <subcellularLocation>
        <location evidence="6">Membrane</location>
        <topology evidence="6">Multi-pass membrane protein</topology>
    </subcellularLocation>
</comment>
<keyword evidence="4 7" id="KW-1133">Transmembrane helix</keyword>
<evidence type="ECO:0000256" key="3">
    <source>
        <dbReference type="ARBA" id="ARBA00022692"/>
    </source>
</evidence>
<dbReference type="KEGG" id="asha:G8E00_04300"/>
<protein>
    <submittedName>
        <fullName evidence="9">MotA/TolQ/ExbB proton channel family protein</fullName>
    </submittedName>
</protein>
<dbReference type="RefSeq" id="WP_166222165.1">
    <property type="nucleotide sequence ID" value="NZ_CP049801.1"/>
</dbReference>